<feature type="transmembrane region" description="Helical" evidence="7">
    <location>
        <begin position="128"/>
        <end position="151"/>
    </location>
</feature>
<comment type="similarity">
    <text evidence="7">Belongs to the binding-protein-dependent transport system permease family.</text>
</comment>
<dbReference type="PANTHER" id="PTHR30465:SF45">
    <property type="entry name" value="BINDING-PROTEIN-DEPENDENT TRANSPORT SYSTEMS INNER MEMBRANE COMPONENT"/>
    <property type="match status" value="1"/>
</dbReference>
<dbReference type="SUPFAM" id="SSF161098">
    <property type="entry name" value="MetI-like"/>
    <property type="match status" value="1"/>
</dbReference>
<dbReference type="PANTHER" id="PTHR30465">
    <property type="entry name" value="INNER MEMBRANE ABC TRANSPORTER"/>
    <property type="match status" value="1"/>
</dbReference>
<feature type="domain" description="ABC transmembrane type-1" evidence="8">
    <location>
        <begin position="124"/>
        <end position="335"/>
    </location>
</feature>
<dbReference type="CDD" id="cd06261">
    <property type="entry name" value="TM_PBP2"/>
    <property type="match status" value="1"/>
</dbReference>
<evidence type="ECO:0000256" key="4">
    <source>
        <dbReference type="ARBA" id="ARBA00022692"/>
    </source>
</evidence>
<evidence type="ECO:0000313" key="9">
    <source>
        <dbReference type="EMBL" id="HHK68774.1"/>
    </source>
</evidence>
<feature type="transmembrane region" description="Helical" evidence="7">
    <location>
        <begin position="12"/>
        <end position="34"/>
    </location>
</feature>
<proteinExistence type="inferred from homology"/>
<evidence type="ECO:0000256" key="3">
    <source>
        <dbReference type="ARBA" id="ARBA00022475"/>
    </source>
</evidence>
<dbReference type="Pfam" id="PF00528">
    <property type="entry name" value="BPD_transp_1"/>
    <property type="match status" value="1"/>
</dbReference>
<dbReference type="InterPro" id="IPR000515">
    <property type="entry name" value="MetI-like"/>
</dbReference>
<feature type="transmembrane region" description="Helical" evidence="7">
    <location>
        <begin position="163"/>
        <end position="188"/>
    </location>
</feature>
<keyword evidence="5 7" id="KW-1133">Transmembrane helix</keyword>
<reference evidence="9" key="1">
    <citation type="journal article" date="2020" name="mSystems">
        <title>Genome- and Community-Level Interaction Insights into Carbon Utilization and Element Cycling Functions of Hydrothermarchaeota in Hydrothermal Sediment.</title>
        <authorList>
            <person name="Zhou Z."/>
            <person name="Liu Y."/>
            <person name="Xu W."/>
            <person name="Pan J."/>
            <person name="Luo Z.H."/>
            <person name="Li M."/>
        </authorList>
    </citation>
    <scope>NUCLEOTIDE SEQUENCE [LARGE SCALE GENOMIC DNA]</scope>
    <source>
        <strain evidence="9">SpSt-1056</strain>
    </source>
</reference>
<comment type="subcellular location">
    <subcellularLocation>
        <location evidence="1 7">Cell membrane</location>
        <topology evidence="1 7">Multi-pass membrane protein</topology>
    </subcellularLocation>
</comment>
<feature type="transmembrane region" description="Helical" evidence="7">
    <location>
        <begin position="274"/>
        <end position="296"/>
    </location>
</feature>
<keyword evidence="6 7" id="KW-0472">Membrane</keyword>
<comment type="caution">
    <text evidence="9">The sequence shown here is derived from an EMBL/GenBank/DDBJ whole genome shotgun (WGS) entry which is preliminary data.</text>
</comment>
<sequence>MGLWRTLAVKAVTLAVVLLSVLVLVVVVLGLTGVSDRILSAYVNEELRTVRQALSQRIRDPAELEKALEQYRRELEESYGLNRPWYERIPAMVARVLTLDLGYSRTITSFAGSRKVADIIAERVPYTVLLVTTAVAISAAAGINLGMRAAYRRGSLFDRAIAYLAAASYALPSWWTGLLMILIFYYYLRAFPAGGLFSAPPPADVFGRVLDLLWHAFLPVLTLVVVVVGGWAYISRTIVLNIAQEDFVQVAKAKGLPDSLIRRRYIMRPAAPPIATNVVFAIAGSIGGAILTETVFNWPGMGRLYYEAISAFDEGLVVALTFMYTLIYIAARFVVEVLIVALDPRVRL</sequence>
<feature type="transmembrane region" description="Helical" evidence="7">
    <location>
        <begin position="316"/>
        <end position="342"/>
    </location>
</feature>
<feature type="transmembrane region" description="Helical" evidence="7">
    <location>
        <begin position="212"/>
        <end position="234"/>
    </location>
</feature>
<keyword evidence="4 7" id="KW-0812">Transmembrane</keyword>
<keyword evidence="2 7" id="KW-0813">Transport</keyword>
<evidence type="ECO:0000256" key="5">
    <source>
        <dbReference type="ARBA" id="ARBA00022989"/>
    </source>
</evidence>
<evidence type="ECO:0000256" key="2">
    <source>
        <dbReference type="ARBA" id="ARBA00022448"/>
    </source>
</evidence>
<name>A0A7C5QJZ2_CALS0</name>
<dbReference type="GO" id="GO:0055085">
    <property type="term" value="P:transmembrane transport"/>
    <property type="evidence" value="ECO:0007669"/>
    <property type="project" value="InterPro"/>
</dbReference>
<organism evidence="9">
    <name type="scientific">Caldiarchaeum subterraneum</name>
    <dbReference type="NCBI Taxonomy" id="311458"/>
    <lineage>
        <taxon>Archaea</taxon>
        <taxon>Nitrososphaerota</taxon>
        <taxon>Candidatus Caldarchaeales</taxon>
        <taxon>Candidatus Caldarchaeaceae</taxon>
        <taxon>Candidatus Caldarchaeum</taxon>
    </lineage>
</organism>
<gene>
    <name evidence="9" type="ORF">ENM11_06450</name>
</gene>
<dbReference type="PROSITE" id="PS50928">
    <property type="entry name" value="ABC_TM1"/>
    <property type="match status" value="1"/>
</dbReference>
<accession>A0A7C5QJZ2</accession>
<dbReference type="AlphaFoldDB" id="A0A7C5QJZ2"/>
<protein>
    <submittedName>
        <fullName evidence="9">ABC transporter permease</fullName>
    </submittedName>
</protein>
<evidence type="ECO:0000256" key="6">
    <source>
        <dbReference type="ARBA" id="ARBA00023136"/>
    </source>
</evidence>
<evidence type="ECO:0000259" key="8">
    <source>
        <dbReference type="PROSITE" id="PS50928"/>
    </source>
</evidence>
<evidence type="ECO:0000256" key="1">
    <source>
        <dbReference type="ARBA" id="ARBA00004651"/>
    </source>
</evidence>
<dbReference type="InterPro" id="IPR035906">
    <property type="entry name" value="MetI-like_sf"/>
</dbReference>
<evidence type="ECO:0000256" key="7">
    <source>
        <dbReference type="RuleBase" id="RU363032"/>
    </source>
</evidence>
<dbReference type="Gene3D" id="1.10.3720.10">
    <property type="entry name" value="MetI-like"/>
    <property type="match status" value="1"/>
</dbReference>
<dbReference type="EMBL" id="DRWN01000055">
    <property type="protein sequence ID" value="HHK68774.1"/>
    <property type="molecule type" value="Genomic_DNA"/>
</dbReference>
<dbReference type="GO" id="GO:0005886">
    <property type="term" value="C:plasma membrane"/>
    <property type="evidence" value="ECO:0007669"/>
    <property type="project" value="UniProtKB-SubCell"/>
</dbReference>
<keyword evidence="3" id="KW-1003">Cell membrane</keyword>